<dbReference type="Gene3D" id="3.40.1800.10">
    <property type="entry name" value="His-Me finger endonucleases"/>
    <property type="match status" value="1"/>
</dbReference>
<keyword evidence="2" id="KW-1185">Reference proteome</keyword>
<name>B6Z9I4_9CAUD</name>
<dbReference type="InterPro" id="IPR044925">
    <property type="entry name" value="His-Me_finger_sf"/>
</dbReference>
<dbReference type="RefSeq" id="YP_002308424.1">
    <property type="nucleotide sequence ID" value="NC_011534.1"/>
</dbReference>
<dbReference type="Proteomes" id="UP000202320">
    <property type="component" value="Segment"/>
</dbReference>
<dbReference type="InterPro" id="IPR004211">
    <property type="entry name" value="Endonuclease_7"/>
</dbReference>
<sequence>MSIPESVRLYREKKEARREYSRRKQVESKYGVSYETLGDMLDKQGGVCGICGVELTFHPKATACVDHCHSTGDVRGILCRKCNAAIGALGDTTSSVAKAVAYLQKTALRAI</sequence>
<reference evidence="1 2" key="1">
    <citation type="journal article" date="2008" name="Virol. J.">
        <title>The genome and proteome of the Kluyvera bacteriophage Kvp1--another member of the T7-like Autographivirinae.</title>
        <authorList>
            <person name="Lingohr E.J."/>
            <person name="Villegas A."/>
            <person name="She Y.M."/>
            <person name="Ceyssens P.J."/>
            <person name="Kropinski A.M."/>
        </authorList>
    </citation>
    <scope>NUCLEOTIDE SEQUENCE [LARGE SCALE GENOMIC DNA]</scope>
</reference>
<evidence type="ECO:0000313" key="2">
    <source>
        <dbReference type="Proteomes" id="UP000202320"/>
    </source>
</evidence>
<dbReference type="OrthoDB" id="27676at10239"/>
<proteinExistence type="predicted"/>
<dbReference type="EMBL" id="FJ194439">
    <property type="protein sequence ID" value="ACJ14585.1"/>
    <property type="molecule type" value="Genomic_DNA"/>
</dbReference>
<dbReference type="Pfam" id="PF02945">
    <property type="entry name" value="Endonuclease_7"/>
    <property type="match status" value="1"/>
</dbReference>
<protein>
    <submittedName>
        <fullName evidence="1">Uncharacterized protein 18.2</fullName>
    </submittedName>
</protein>
<organism evidence="1 2">
    <name type="scientific">Kluyvera phage Kvp1</name>
    <dbReference type="NCBI Taxonomy" id="47049"/>
    <lineage>
        <taxon>Viruses</taxon>
        <taxon>Duplodnaviria</taxon>
        <taxon>Heunggongvirae</taxon>
        <taxon>Uroviricota</taxon>
        <taxon>Caudoviricetes</taxon>
        <taxon>Autographivirales</taxon>
        <taxon>Autotranscriptaviridae</taxon>
        <taxon>Studiervirinae</taxon>
        <taxon>Berlinvirus</taxon>
        <taxon>Berlinvirus Kvp1</taxon>
    </lineage>
</organism>
<gene>
    <name evidence="1" type="primary">18.2</name>
</gene>
<dbReference type="KEGG" id="vg:7040080"/>
<accession>B6Z9I4</accession>
<evidence type="ECO:0000313" key="1">
    <source>
        <dbReference type="EMBL" id="ACJ14585.1"/>
    </source>
</evidence>
<dbReference type="InterPro" id="IPR038563">
    <property type="entry name" value="Endonuclease_7_sf"/>
</dbReference>
<dbReference type="SUPFAM" id="SSF54060">
    <property type="entry name" value="His-Me finger endonucleases"/>
    <property type="match status" value="1"/>
</dbReference>
<dbReference type="GeneID" id="7040080"/>